<dbReference type="Proteomes" id="UP001428341">
    <property type="component" value="Unassembled WGS sequence"/>
</dbReference>
<accession>A0AAP0LXY1</accession>
<gene>
    <name evidence="1" type="ORF">WN944_003090</name>
</gene>
<evidence type="ECO:0000313" key="1">
    <source>
        <dbReference type="EMBL" id="KAK9192400.1"/>
    </source>
</evidence>
<name>A0AAP0LXY1_9ROSI</name>
<reference evidence="1 2" key="1">
    <citation type="submission" date="2024-05" db="EMBL/GenBank/DDBJ databases">
        <title>Haplotype-resolved chromosome-level genome assembly of Huyou (Citrus changshanensis).</title>
        <authorList>
            <person name="Miao C."/>
            <person name="Chen W."/>
            <person name="Wu Y."/>
            <person name="Wang L."/>
            <person name="Zhao S."/>
            <person name="Grierson D."/>
            <person name="Xu C."/>
            <person name="Chen K."/>
        </authorList>
    </citation>
    <scope>NUCLEOTIDE SEQUENCE [LARGE SCALE GENOMIC DNA]</scope>
    <source>
        <strain evidence="1">01-14</strain>
        <tissue evidence="1">Leaf</tissue>
    </source>
</reference>
<organism evidence="1 2">
    <name type="scientific">Citrus x changshan-huyou</name>
    <dbReference type="NCBI Taxonomy" id="2935761"/>
    <lineage>
        <taxon>Eukaryota</taxon>
        <taxon>Viridiplantae</taxon>
        <taxon>Streptophyta</taxon>
        <taxon>Embryophyta</taxon>
        <taxon>Tracheophyta</taxon>
        <taxon>Spermatophyta</taxon>
        <taxon>Magnoliopsida</taxon>
        <taxon>eudicotyledons</taxon>
        <taxon>Gunneridae</taxon>
        <taxon>Pentapetalae</taxon>
        <taxon>rosids</taxon>
        <taxon>malvids</taxon>
        <taxon>Sapindales</taxon>
        <taxon>Rutaceae</taxon>
        <taxon>Aurantioideae</taxon>
        <taxon>Citrus</taxon>
    </lineage>
</organism>
<protein>
    <submittedName>
        <fullName evidence="1">Uncharacterized protein</fullName>
    </submittedName>
</protein>
<comment type="caution">
    <text evidence="1">The sequence shown here is derived from an EMBL/GenBank/DDBJ whole genome shotgun (WGS) entry which is preliminary data.</text>
</comment>
<sequence>MLQFRNNYMQGLNENVIEELIELIGESNKAELEKKWTQIKILELELNLRKSRKELMLNNSKRQLKPIHAFPILKLGTGVCL</sequence>
<dbReference type="EMBL" id="JBCGBO010000006">
    <property type="protein sequence ID" value="KAK9192400.1"/>
    <property type="molecule type" value="Genomic_DNA"/>
</dbReference>
<evidence type="ECO:0000313" key="2">
    <source>
        <dbReference type="Proteomes" id="UP001428341"/>
    </source>
</evidence>
<keyword evidence="2" id="KW-1185">Reference proteome</keyword>
<proteinExistence type="predicted"/>
<dbReference type="AlphaFoldDB" id="A0AAP0LXY1"/>